<gene>
    <name evidence="5" type="ORF">EDC18_103135</name>
</gene>
<dbReference type="PIRSF" id="PIRSF019455">
    <property type="entry name" value="CopR_AtkY"/>
    <property type="match status" value="1"/>
</dbReference>
<dbReference type="Gene3D" id="1.10.10.10">
    <property type="entry name" value="Winged helix-like DNA-binding domain superfamily/Winged helix DNA-binding domain"/>
    <property type="match status" value="1"/>
</dbReference>
<evidence type="ECO:0000313" key="6">
    <source>
        <dbReference type="Proteomes" id="UP000294902"/>
    </source>
</evidence>
<dbReference type="InterPro" id="IPR005650">
    <property type="entry name" value="BlaI_family"/>
</dbReference>
<dbReference type="Proteomes" id="UP000294902">
    <property type="component" value="Unassembled WGS sequence"/>
</dbReference>
<evidence type="ECO:0000256" key="2">
    <source>
        <dbReference type="ARBA" id="ARBA00023015"/>
    </source>
</evidence>
<comment type="caution">
    <text evidence="5">The sequence shown here is derived from an EMBL/GenBank/DDBJ whole genome shotgun (WGS) entry which is preliminary data.</text>
</comment>
<proteinExistence type="inferred from homology"/>
<accession>A0A4V2V0D2</accession>
<reference evidence="5 6" key="1">
    <citation type="submission" date="2019-03" db="EMBL/GenBank/DDBJ databases">
        <title>Genomic Encyclopedia of Type Strains, Phase IV (KMG-IV): sequencing the most valuable type-strain genomes for metagenomic binning, comparative biology and taxonomic classification.</title>
        <authorList>
            <person name="Goeker M."/>
        </authorList>
    </citation>
    <scope>NUCLEOTIDE SEQUENCE [LARGE SCALE GENOMIC DNA]</scope>
    <source>
        <strain evidence="5 6">DSM 24629</strain>
    </source>
</reference>
<keyword evidence="6" id="KW-1185">Reference proteome</keyword>
<dbReference type="Gene3D" id="1.10.4040.10">
    <property type="entry name" value="Penicillinase repressor domain"/>
    <property type="match status" value="1"/>
</dbReference>
<dbReference type="RefSeq" id="WP_132251122.1">
    <property type="nucleotide sequence ID" value="NZ_SMAL01000003.1"/>
</dbReference>
<dbReference type="OrthoDB" id="9795583at2"/>
<dbReference type="SUPFAM" id="SSF46785">
    <property type="entry name" value="Winged helix' DNA-binding domain"/>
    <property type="match status" value="1"/>
</dbReference>
<dbReference type="GO" id="GO:0045892">
    <property type="term" value="P:negative regulation of DNA-templated transcription"/>
    <property type="evidence" value="ECO:0007669"/>
    <property type="project" value="InterPro"/>
</dbReference>
<protein>
    <submittedName>
        <fullName evidence="5">CopY family transcriptional repressor</fullName>
    </submittedName>
</protein>
<dbReference type="AlphaFoldDB" id="A0A4V2V0D2"/>
<keyword evidence="3" id="KW-0238">DNA-binding</keyword>
<sequence>MKAIPQISESELEVMKILWEVGDSTSANIVEVLTNRTDWKDKTVYTLINRLVAKGAIKAEKTDGKAYIYSPSISEIDYQEFANNSFIQKVYNGSVKMMLTSFVKEHKITKEDIDNLKRILDEED</sequence>
<dbReference type="InterPro" id="IPR036390">
    <property type="entry name" value="WH_DNA-bd_sf"/>
</dbReference>
<dbReference type="Pfam" id="PF03965">
    <property type="entry name" value="Penicillinase_R"/>
    <property type="match status" value="1"/>
</dbReference>
<evidence type="ECO:0000313" key="5">
    <source>
        <dbReference type="EMBL" id="TCT15430.1"/>
    </source>
</evidence>
<evidence type="ECO:0000256" key="3">
    <source>
        <dbReference type="ARBA" id="ARBA00023125"/>
    </source>
</evidence>
<comment type="similarity">
    <text evidence="1">Belongs to the BlaI transcriptional regulatory family.</text>
</comment>
<dbReference type="EMBL" id="SMAL01000003">
    <property type="protein sequence ID" value="TCT15430.1"/>
    <property type="molecule type" value="Genomic_DNA"/>
</dbReference>
<keyword evidence="4" id="KW-0804">Transcription</keyword>
<dbReference type="GO" id="GO:0003677">
    <property type="term" value="F:DNA binding"/>
    <property type="evidence" value="ECO:0007669"/>
    <property type="project" value="UniProtKB-KW"/>
</dbReference>
<evidence type="ECO:0000256" key="1">
    <source>
        <dbReference type="ARBA" id="ARBA00011046"/>
    </source>
</evidence>
<organism evidence="5 6">
    <name type="scientific">Natranaerovirga pectinivora</name>
    <dbReference type="NCBI Taxonomy" id="682400"/>
    <lineage>
        <taxon>Bacteria</taxon>
        <taxon>Bacillati</taxon>
        <taxon>Bacillota</taxon>
        <taxon>Clostridia</taxon>
        <taxon>Lachnospirales</taxon>
        <taxon>Natranaerovirgaceae</taxon>
        <taxon>Natranaerovirga</taxon>
    </lineage>
</organism>
<keyword evidence="2" id="KW-0805">Transcription regulation</keyword>
<evidence type="ECO:0000256" key="4">
    <source>
        <dbReference type="ARBA" id="ARBA00023163"/>
    </source>
</evidence>
<dbReference type="InterPro" id="IPR036388">
    <property type="entry name" value="WH-like_DNA-bd_sf"/>
</dbReference>
<name>A0A4V2V0D2_9FIRM</name>